<evidence type="ECO:0000313" key="1">
    <source>
        <dbReference type="EMBL" id="SAK47150.1"/>
    </source>
</evidence>
<keyword evidence="2" id="KW-1185">Reference proteome</keyword>
<accession>A0A157ZNQ8</accession>
<dbReference type="RefSeq" id="WP_279616172.1">
    <property type="nucleotide sequence ID" value="NZ_FCNX02000002.1"/>
</dbReference>
<protein>
    <submittedName>
        <fullName evidence="1">Integrase catalytic region</fullName>
    </submittedName>
</protein>
<sequence length="44" mass="4755">MPILARDGGVDIEPHVFVAVLGASNYTFACATRTETMADWTGNR</sequence>
<comment type="caution">
    <text evidence="1">The sequence shown here is derived from an EMBL/GenBank/DDBJ whole genome shotgun (WGS) entry which is preliminary data.</text>
</comment>
<dbReference type="EMBL" id="FCNX02000002">
    <property type="protein sequence ID" value="SAK47150.1"/>
    <property type="molecule type" value="Genomic_DNA"/>
</dbReference>
<name>A0A157ZNQ8_9BURK</name>
<gene>
    <name evidence="1" type="ORF">AWB77_00902</name>
</gene>
<evidence type="ECO:0000313" key="2">
    <source>
        <dbReference type="Proteomes" id="UP000054903"/>
    </source>
</evidence>
<dbReference type="Proteomes" id="UP000054903">
    <property type="component" value="Unassembled WGS sequence"/>
</dbReference>
<proteinExistence type="predicted"/>
<reference evidence="1" key="1">
    <citation type="submission" date="2016-01" db="EMBL/GenBank/DDBJ databases">
        <authorList>
            <person name="Peeters C."/>
        </authorList>
    </citation>
    <scope>NUCLEOTIDE SEQUENCE</scope>
    <source>
        <strain evidence="1">LMG 29320</strain>
    </source>
</reference>
<organism evidence="1 2">
    <name type="scientific">Caballeronia fortuita</name>
    <dbReference type="NCBI Taxonomy" id="1777138"/>
    <lineage>
        <taxon>Bacteria</taxon>
        <taxon>Pseudomonadati</taxon>
        <taxon>Pseudomonadota</taxon>
        <taxon>Betaproteobacteria</taxon>
        <taxon>Burkholderiales</taxon>
        <taxon>Burkholderiaceae</taxon>
        <taxon>Caballeronia</taxon>
    </lineage>
</organism>
<dbReference type="AlphaFoldDB" id="A0A157ZNQ8"/>